<dbReference type="Proteomes" id="UP001388259">
    <property type="component" value="Unassembled WGS sequence"/>
</dbReference>
<evidence type="ECO:0000313" key="4">
    <source>
        <dbReference type="EMBL" id="MEM0519198.1"/>
    </source>
</evidence>
<dbReference type="AlphaFoldDB" id="A0AB35YT20"/>
<gene>
    <name evidence="5" type="ORF">VZD24_12170</name>
    <name evidence="4" type="ORF">VZD85_12585</name>
</gene>
<dbReference type="SUPFAM" id="SSF56935">
    <property type="entry name" value="Porins"/>
    <property type="match status" value="1"/>
</dbReference>
<protein>
    <submittedName>
        <fullName evidence="4">TonB-dependent receptor</fullName>
    </submittedName>
</protein>
<evidence type="ECO:0000256" key="2">
    <source>
        <dbReference type="ARBA" id="ARBA00023136"/>
    </source>
</evidence>
<proteinExistence type="predicted"/>
<evidence type="ECO:0000313" key="5">
    <source>
        <dbReference type="EMBL" id="MEM0574279.1"/>
    </source>
</evidence>
<dbReference type="RefSeq" id="WP_342687770.1">
    <property type="nucleotide sequence ID" value="NZ_JAZBJM010000010.1"/>
</dbReference>
<dbReference type="EMBL" id="JAZBJM010000010">
    <property type="protein sequence ID" value="MEM0519198.1"/>
    <property type="molecule type" value="Genomic_DNA"/>
</dbReference>
<evidence type="ECO:0000256" key="3">
    <source>
        <dbReference type="ARBA" id="ARBA00023237"/>
    </source>
</evidence>
<name>A0AB35YT20_9FLAO</name>
<dbReference type="GO" id="GO:0009279">
    <property type="term" value="C:cell outer membrane"/>
    <property type="evidence" value="ECO:0007669"/>
    <property type="project" value="UniProtKB-SubCell"/>
</dbReference>
<keyword evidence="7" id="KW-1185">Reference proteome</keyword>
<organism evidence="4 6">
    <name type="scientific">Aequorivita flava</name>
    <dbReference type="NCBI Taxonomy" id="3114371"/>
    <lineage>
        <taxon>Bacteria</taxon>
        <taxon>Pseudomonadati</taxon>
        <taxon>Bacteroidota</taxon>
        <taxon>Flavobacteriia</taxon>
        <taxon>Flavobacteriales</taxon>
        <taxon>Flavobacteriaceae</taxon>
        <taxon>Aequorivita</taxon>
    </lineage>
</organism>
<reference evidence="4 7" key="1">
    <citation type="submission" date="2024-01" db="EMBL/GenBank/DDBJ databases">
        <title>Aequorivita flavus sp. nov., isolated from deep-sea sediment.</title>
        <authorList>
            <person name="Chen X."/>
        </authorList>
    </citation>
    <scope>NUCLEOTIDE SEQUENCE</scope>
    <source>
        <strain evidence="4">MCCC 1A16923</strain>
        <strain evidence="5 7">MCCC 1A16935</strain>
    </source>
</reference>
<dbReference type="Proteomes" id="UP001390963">
    <property type="component" value="Unassembled WGS sequence"/>
</dbReference>
<comment type="subcellular location">
    <subcellularLocation>
        <location evidence="1">Cell outer membrane</location>
    </subcellularLocation>
</comment>
<accession>A0AB35YT20</accession>
<keyword evidence="3" id="KW-0998">Cell outer membrane</keyword>
<dbReference type="Gene3D" id="2.40.170.20">
    <property type="entry name" value="TonB-dependent receptor, beta-barrel domain"/>
    <property type="match status" value="1"/>
</dbReference>
<dbReference type="InterPro" id="IPR036942">
    <property type="entry name" value="Beta-barrel_TonB_sf"/>
</dbReference>
<evidence type="ECO:0000313" key="7">
    <source>
        <dbReference type="Proteomes" id="UP001390963"/>
    </source>
</evidence>
<keyword evidence="4" id="KW-0675">Receptor</keyword>
<comment type="caution">
    <text evidence="4">The sequence shown here is derived from an EMBL/GenBank/DDBJ whole genome shotgun (WGS) entry which is preliminary data.</text>
</comment>
<sequence length="679" mass="76199">MKAFISVFPVKGMRMGCVLGVVLCGILTSHVNAQEYPADSLKLINLNEVIVISTAKQLDHQKQRKPLSTLDQFLESSRSIKMVKRGAYAWEPTMNDMASERLAVTIDGMQIFGACTDKMDPITSYVDVSNLSEAQIGSGQQGAAFGNTIGGGINLKLDKSNFKSTGWTGSLESDFESNNAMRVFGGELNYSDKQFYLNTDAIYRKADNYSAGGDEEVQFSQFEKYNFSVNAGYKLAEDKSVAATLIYDEAKDVGYPALTMDVSLARAVIGSVSFNQDTLFGNLSNWESKLYYNTIKHTMDDTKRPDVPIHMDMPGWSETAGFYSQANFNSAQNHFFFKVDGFYNKSYAEMTMYPNNSNEPLMFMLTWPDVRTKDVGFYAEDHIQFKKASLKLSTRLAYHSNTIADDFGLNSLKIFYPEMQKTNTRFLKSFSVQYHDMWKDFHFNTGVSYGERAPSVSEGYGFYLFNSFDNHDYIGDPGLNTESSTDVNLSVTFKKPIFEIAATANYFHIYNYIIGVVDSSLSTMTIGAEGVKIYTNLAYAQLFNTSLSGRYNISNAFKWTGQISYHRGIDNDGENLPLISPVSYRSAIDFYKNQFSASLSVDGAGEQTNYNAAYGETKTAAYATLSASFGKRFFVNENDLFVKVGIENLLDTKYSSYTDWNNIPRMGRNFYLTISYSIN</sequence>
<keyword evidence="2" id="KW-0472">Membrane</keyword>
<evidence type="ECO:0000256" key="1">
    <source>
        <dbReference type="ARBA" id="ARBA00004442"/>
    </source>
</evidence>
<dbReference type="EMBL" id="JBANCF010000011">
    <property type="protein sequence ID" value="MEM0574279.1"/>
    <property type="molecule type" value="Genomic_DNA"/>
</dbReference>
<evidence type="ECO:0000313" key="6">
    <source>
        <dbReference type="Proteomes" id="UP001388259"/>
    </source>
</evidence>